<dbReference type="Proteomes" id="UP000886523">
    <property type="component" value="Unassembled WGS sequence"/>
</dbReference>
<sequence length="94" mass="10262">LPNNWEEQCEDAFMCLSYHIKLFNIPSELVFNADQTGVCLVPAGDKTWAPTGTKQVATVAKEEKHQFSLMVATSPAGEVVPFQAIHKGKTAVSL</sequence>
<name>A0A9P6B4Y6_9AGAM</name>
<evidence type="ECO:0008006" key="3">
    <source>
        <dbReference type="Google" id="ProtNLM"/>
    </source>
</evidence>
<evidence type="ECO:0000313" key="1">
    <source>
        <dbReference type="EMBL" id="KAF9516406.1"/>
    </source>
</evidence>
<gene>
    <name evidence="1" type="ORF">BS47DRAFT_1257528</name>
</gene>
<feature type="non-terminal residue" evidence="1">
    <location>
        <position position="1"/>
    </location>
</feature>
<proteinExistence type="predicted"/>
<accession>A0A9P6B4Y6</accession>
<feature type="non-terminal residue" evidence="1">
    <location>
        <position position="94"/>
    </location>
</feature>
<organism evidence="1 2">
    <name type="scientific">Hydnum rufescens UP504</name>
    <dbReference type="NCBI Taxonomy" id="1448309"/>
    <lineage>
        <taxon>Eukaryota</taxon>
        <taxon>Fungi</taxon>
        <taxon>Dikarya</taxon>
        <taxon>Basidiomycota</taxon>
        <taxon>Agaricomycotina</taxon>
        <taxon>Agaricomycetes</taxon>
        <taxon>Cantharellales</taxon>
        <taxon>Hydnaceae</taxon>
        <taxon>Hydnum</taxon>
    </lineage>
</organism>
<protein>
    <recommendedName>
        <fullName evidence="3">DDE-1 domain-containing protein</fullName>
    </recommendedName>
</protein>
<keyword evidence="2" id="KW-1185">Reference proteome</keyword>
<dbReference type="AlphaFoldDB" id="A0A9P6B4Y6"/>
<evidence type="ECO:0000313" key="2">
    <source>
        <dbReference type="Proteomes" id="UP000886523"/>
    </source>
</evidence>
<comment type="caution">
    <text evidence="1">The sequence shown here is derived from an EMBL/GenBank/DDBJ whole genome shotgun (WGS) entry which is preliminary data.</text>
</comment>
<dbReference type="OrthoDB" id="3341102at2759"/>
<dbReference type="EMBL" id="MU128940">
    <property type="protein sequence ID" value="KAF9516406.1"/>
    <property type="molecule type" value="Genomic_DNA"/>
</dbReference>
<reference evidence="1" key="1">
    <citation type="journal article" date="2020" name="Nat. Commun.">
        <title>Large-scale genome sequencing of mycorrhizal fungi provides insights into the early evolution of symbiotic traits.</title>
        <authorList>
            <person name="Miyauchi S."/>
            <person name="Kiss E."/>
            <person name="Kuo A."/>
            <person name="Drula E."/>
            <person name="Kohler A."/>
            <person name="Sanchez-Garcia M."/>
            <person name="Morin E."/>
            <person name="Andreopoulos B."/>
            <person name="Barry K.W."/>
            <person name="Bonito G."/>
            <person name="Buee M."/>
            <person name="Carver A."/>
            <person name="Chen C."/>
            <person name="Cichocki N."/>
            <person name="Clum A."/>
            <person name="Culley D."/>
            <person name="Crous P.W."/>
            <person name="Fauchery L."/>
            <person name="Girlanda M."/>
            <person name="Hayes R.D."/>
            <person name="Keri Z."/>
            <person name="LaButti K."/>
            <person name="Lipzen A."/>
            <person name="Lombard V."/>
            <person name="Magnuson J."/>
            <person name="Maillard F."/>
            <person name="Murat C."/>
            <person name="Nolan M."/>
            <person name="Ohm R.A."/>
            <person name="Pangilinan J."/>
            <person name="Pereira M.F."/>
            <person name="Perotto S."/>
            <person name="Peter M."/>
            <person name="Pfister S."/>
            <person name="Riley R."/>
            <person name="Sitrit Y."/>
            <person name="Stielow J.B."/>
            <person name="Szollosi G."/>
            <person name="Zifcakova L."/>
            <person name="Stursova M."/>
            <person name="Spatafora J.W."/>
            <person name="Tedersoo L."/>
            <person name="Vaario L.M."/>
            <person name="Yamada A."/>
            <person name="Yan M."/>
            <person name="Wang P."/>
            <person name="Xu J."/>
            <person name="Bruns T."/>
            <person name="Baldrian P."/>
            <person name="Vilgalys R."/>
            <person name="Dunand C."/>
            <person name="Henrissat B."/>
            <person name="Grigoriev I.V."/>
            <person name="Hibbett D."/>
            <person name="Nagy L.G."/>
            <person name="Martin F.M."/>
        </authorList>
    </citation>
    <scope>NUCLEOTIDE SEQUENCE</scope>
    <source>
        <strain evidence="1">UP504</strain>
    </source>
</reference>